<dbReference type="EMBL" id="CAADFQ010000148">
    <property type="protein sequence ID" value="VFK35811.1"/>
    <property type="molecule type" value="Genomic_DNA"/>
</dbReference>
<evidence type="ECO:0000313" key="3">
    <source>
        <dbReference type="EMBL" id="VFK76444.1"/>
    </source>
</evidence>
<protein>
    <submittedName>
        <fullName evidence="1">Uncharacterized protein</fullName>
    </submittedName>
</protein>
<dbReference type="EMBL" id="CAADGH010000057">
    <property type="protein sequence ID" value="VFK76444.1"/>
    <property type="molecule type" value="Genomic_DNA"/>
</dbReference>
<reference evidence="1" key="1">
    <citation type="submission" date="2019-02" db="EMBL/GenBank/DDBJ databases">
        <authorList>
            <person name="Gruber-Vodicka R. H."/>
            <person name="Seah K. B. B."/>
        </authorList>
    </citation>
    <scope>NUCLEOTIDE SEQUENCE</scope>
    <source>
        <strain evidence="1">BECK_BZ197</strain>
        <strain evidence="3">BECK_BZ198</strain>
        <strain evidence="2">BECK_BZ199</strain>
    </source>
</reference>
<evidence type="ECO:0000313" key="1">
    <source>
        <dbReference type="EMBL" id="VFK29842.1"/>
    </source>
</evidence>
<organism evidence="1">
    <name type="scientific">Candidatus Kentrum sp. MB</name>
    <dbReference type="NCBI Taxonomy" id="2138164"/>
    <lineage>
        <taxon>Bacteria</taxon>
        <taxon>Pseudomonadati</taxon>
        <taxon>Pseudomonadota</taxon>
        <taxon>Gammaproteobacteria</taxon>
        <taxon>Candidatus Kentrum</taxon>
    </lineage>
</organism>
<accession>A0A450XKL0</accession>
<dbReference type="EMBL" id="CAADFO010000054">
    <property type="protein sequence ID" value="VFK29842.1"/>
    <property type="molecule type" value="Genomic_DNA"/>
</dbReference>
<dbReference type="AlphaFoldDB" id="A0A450XKL0"/>
<name>A0A450XKL0_9GAMM</name>
<gene>
    <name evidence="1" type="ORF">BECKMB1821G_GA0114241_105419</name>
    <name evidence="3" type="ORF">BECKMB1821H_GA0114242_10572</name>
    <name evidence="2" type="ORF">BECKMB1821I_GA0114274_11487</name>
</gene>
<proteinExistence type="predicted"/>
<evidence type="ECO:0000313" key="2">
    <source>
        <dbReference type="EMBL" id="VFK35811.1"/>
    </source>
</evidence>
<sequence length="53" mass="6005">MVFEAGNVTLQDLNEAFFVWITTEEWPSVAFLARKAPSEWMMAFPAIIANQGQ</sequence>